<evidence type="ECO:0000313" key="1">
    <source>
        <dbReference type="EMBL" id="QDU61284.1"/>
    </source>
</evidence>
<gene>
    <name evidence="1" type="ORF">Pan216_21390</name>
</gene>
<dbReference type="RefSeq" id="WP_145257894.1">
    <property type="nucleotide sequence ID" value="NZ_CP036279.1"/>
</dbReference>
<sequence length="201" mass="20583">MASEIEAIEMAELPYGADFSAPSRRIVSAGSVTIASLPGVTPLDSPIISLQAPGIEGLTGGGIEASASEYISLVAGEGCGIQLLDAADATGEVTIEFPSDGLLTIQSQDFNQMILMEAAGIQVLTPETITMTTGDATIELDSVTGFEVDCFGISNLLLDEAGAQLECSSSYVLVSEVLITMESSTVDIIGETTITGGLIVA</sequence>
<dbReference type="Proteomes" id="UP000317093">
    <property type="component" value="Chromosome"/>
</dbReference>
<reference evidence="1 2" key="1">
    <citation type="submission" date="2019-02" db="EMBL/GenBank/DDBJ databases">
        <title>Deep-cultivation of Planctomycetes and their phenomic and genomic characterization uncovers novel biology.</title>
        <authorList>
            <person name="Wiegand S."/>
            <person name="Jogler M."/>
            <person name="Boedeker C."/>
            <person name="Pinto D."/>
            <person name="Vollmers J."/>
            <person name="Rivas-Marin E."/>
            <person name="Kohn T."/>
            <person name="Peeters S.H."/>
            <person name="Heuer A."/>
            <person name="Rast P."/>
            <person name="Oberbeckmann S."/>
            <person name="Bunk B."/>
            <person name="Jeske O."/>
            <person name="Meyerdierks A."/>
            <person name="Storesund J.E."/>
            <person name="Kallscheuer N."/>
            <person name="Luecker S."/>
            <person name="Lage O.M."/>
            <person name="Pohl T."/>
            <person name="Merkel B.J."/>
            <person name="Hornburger P."/>
            <person name="Mueller R.-W."/>
            <person name="Bruemmer F."/>
            <person name="Labrenz M."/>
            <person name="Spormann A.M."/>
            <person name="Op den Camp H."/>
            <person name="Overmann J."/>
            <person name="Amann R."/>
            <person name="Jetten M.S.M."/>
            <person name="Mascher T."/>
            <person name="Medema M.H."/>
            <person name="Devos D.P."/>
            <person name="Kaster A.-K."/>
            <person name="Ovreas L."/>
            <person name="Rohde M."/>
            <person name="Galperin M.Y."/>
            <person name="Jogler C."/>
        </authorList>
    </citation>
    <scope>NUCLEOTIDE SEQUENCE [LARGE SCALE GENOMIC DNA]</scope>
    <source>
        <strain evidence="1 2">Pan216</strain>
    </source>
</reference>
<protein>
    <submittedName>
        <fullName evidence="1">Uncharacterized protein</fullName>
    </submittedName>
</protein>
<name>A0A518B2X0_9BACT</name>
<proteinExistence type="predicted"/>
<dbReference type="AlphaFoldDB" id="A0A518B2X0"/>
<evidence type="ECO:0000313" key="2">
    <source>
        <dbReference type="Proteomes" id="UP000317093"/>
    </source>
</evidence>
<keyword evidence="2" id="KW-1185">Reference proteome</keyword>
<organism evidence="1 2">
    <name type="scientific">Kolteria novifilia</name>
    <dbReference type="NCBI Taxonomy" id="2527975"/>
    <lineage>
        <taxon>Bacteria</taxon>
        <taxon>Pseudomonadati</taxon>
        <taxon>Planctomycetota</taxon>
        <taxon>Planctomycetia</taxon>
        <taxon>Kolteriales</taxon>
        <taxon>Kolteriaceae</taxon>
        <taxon>Kolteria</taxon>
    </lineage>
</organism>
<accession>A0A518B2X0</accession>
<dbReference type="EMBL" id="CP036279">
    <property type="protein sequence ID" value="QDU61284.1"/>
    <property type="molecule type" value="Genomic_DNA"/>
</dbReference>
<dbReference type="KEGG" id="knv:Pan216_21390"/>